<organism evidence="2 3">
    <name type="scientific">Cellulomonas triticagri</name>
    <dbReference type="NCBI Taxonomy" id="2483352"/>
    <lineage>
        <taxon>Bacteria</taxon>
        <taxon>Bacillati</taxon>
        <taxon>Actinomycetota</taxon>
        <taxon>Actinomycetes</taxon>
        <taxon>Micrococcales</taxon>
        <taxon>Cellulomonadaceae</taxon>
        <taxon>Cellulomonas</taxon>
    </lineage>
</organism>
<dbReference type="InterPro" id="IPR009339">
    <property type="entry name" value="DUF998"/>
</dbReference>
<feature type="transmembrane region" description="Helical" evidence="1">
    <location>
        <begin position="20"/>
        <end position="43"/>
    </location>
</feature>
<reference evidence="2 3" key="1">
    <citation type="submission" date="2018-10" db="EMBL/GenBank/DDBJ databases">
        <title>Isolation, diversity and antifungal activity of actinobacteria from wheat.</title>
        <authorList>
            <person name="Han C."/>
        </authorList>
    </citation>
    <scope>NUCLEOTIDE SEQUENCE [LARGE SCALE GENOMIC DNA]</scope>
    <source>
        <strain evidence="2 3">NEAU-YY56</strain>
    </source>
</reference>
<keyword evidence="3" id="KW-1185">Reference proteome</keyword>
<accession>A0A3M2J182</accession>
<protein>
    <submittedName>
        <fullName evidence="2">DUF998 domain-containing protein</fullName>
    </submittedName>
</protein>
<feature type="transmembrane region" description="Helical" evidence="1">
    <location>
        <begin position="143"/>
        <end position="164"/>
    </location>
</feature>
<comment type="caution">
    <text evidence="2">The sequence shown here is derived from an EMBL/GenBank/DDBJ whole genome shotgun (WGS) entry which is preliminary data.</text>
</comment>
<dbReference type="Proteomes" id="UP000269289">
    <property type="component" value="Unassembled WGS sequence"/>
</dbReference>
<keyword evidence="1" id="KW-0812">Transmembrane</keyword>
<sequence length="242" mass="24760">MAADGPGDDRETGPAAVHRVAWGLLLLAAVAYTGVPWEALLGFPLDPAEAFQSELAAVDQPTRWLFALTDGVAGVAAVVAALLLRRGRSGTDTLLERLVPVPVLLYGIGTIADVLSPLPCAPSVDAGCAEADGLASAGTAHSLTSLAATTGLVLLAAVIVGLLVGTRRRGVRVALAWWAPVVLYAATSLVSAGLSVADNLGVETVGTGWWQRAQTASASLCLAVVVPVLLRHRRAVRRPGVG</sequence>
<dbReference type="EMBL" id="RFFI01000106">
    <property type="protein sequence ID" value="RMI06554.1"/>
    <property type="molecule type" value="Genomic_DNA"/>
</dbReference>
<feature type="transmembrane region" description="Helical" evidence="1">
    <location>
        <begin position="176"/>
        <end position="197"/>
    </location>
</feature>
<feature type="transmembrane region" description="Helical" evidence="1">
    <location>
        <begin position="64"/>
        <end position="84"/>
    </location>
</feature>
<name>A0A3M2J182_9CELL</name>
<evidence type="ECO:0000256" key="1">
    <source>
        <dbReference type="SAM" id="Phobius"/>
    </source>
</evidence>
<evidence type="ECO:0000313" key="2">
    <source>
        <dbReference type="EMBL" id="RMI06554.1"/>
    </source>
</evidence>
<keyword evidence="1" id="KW-1133">Transmembrane helix</keyword>
<dbReference type="Pfam" id="PF06197">
    <property type="entry name" value="DUF998"/>
    <property type="match status" value="1"/>
</dbReference>
<dbReference type="OrthoDB" id="3406108at2"/>
<proteinExistence type="predicted"/>
<dbReference type="AlphaFoldDB" id="A0A3M2J182"/>
<evidence type="ECO:0000313" key="3">
    <source>
        <dbReference type="Proteomes" id="UP000269289"/>
    </source>
</evidence>
<keyword evidence="1" id="KW-0472">Membrane</keyword>
<gene>
    <name evidence="2" type="ORF">EBM89_16130</name>
</gene>
<dbReference type="RefSeq" id="WP_122150676.1">
    <property type="nucleotide sequence ID" value="NZ_RFFI01000106.1"/>
</dbReference>
<feature type="transmembrane region" description="Helical" evidence="1">
    <location>
        <begin position="209"/>
        <end position="230"/>
    </location>
</feature>